<dbReference type="CDD" id="cd00866">
    <property type="entry name" value="PEBP_euk"/>
    <property type="match status" value="1"/>
</dbReference>
<accession>A0A7J7LD94</accession>
<evidence type="ECO:0000313" key="3">
    <source>
        <dbReference type="Proteomes" id="UP000541444"/>
    </source>
</evidence>
<dbReference type="OrthoDB" id="2506647at2759"/>
<reference evidence="2 3" key="1">
    <citation type="journal article" date="2020" name="IScience">
        <title>Genome Sequencing of the Endangered Kingdonia uniflora (Circaeasteraceae, Ranunculales) Reveals Potential Mechanisms of Evolutionary Specialization.</title>
        <authorList>
            <person name="Sun Y."/>
            <person name="Deng T."/>
            <person name="Zhang A."/>
            <person name="Moore M.J."/>
            <person name="Landis J.B."/>
            <person name="Lin N."/>
            <person name="Zhang H."/>
            <person name="Zhang X."/>
            <person name="Huang J."/>
            <person name="Zhang X."/>
            <person name="Sun H."/>
            <person name="Wang H."/>
        </authorList>
    </citation>
    <scope>NUCLEOTIDE SEQUENCE [LARGE SCALE GENOMIC DNA]</scope>
    <source>
        <strain evidence="2">TB1705</strain>
        <tissue evidence="2">Leaf</tissue>
    </source>
</reference>
<dbReference type="PANTHER" id="PTHR11362:SF13">
    <property type="entry name" value="PROTEIN TERMINAL FLOWER 1"/>
    <property type="match status" value="1"/>
</dbReference>
<proteinExistence type="inferred from homology"/>
<dbReference type="Proteomes" id="UP000541444">
    <property type="component" value="Unassembled WGS sequence"/>
</dbReference>
<sequence>MANIVDPLVVGRVIGDVFDSLSDDESVNITVTYSNRQVFNSQELLPSSVTIKPRVQVQGGCADMRSFFTLLMIDPDVPGPSDPYLREHLHWIVTDIPGTTDATFGKSFFLCNLIPLRDDMRDRGRELVSYDIPKPSIGIHRYVFVVFKQRRRLQTLIPPSSRDNFSTRNFSEENNLGQPVAALFFNAQRQTAPRRRF</sequence>
<dbReference type="InterPro" id="IPR001858">
    <property type="entry name" value="Phosphatidylethanolamine-bd_CS"/>
</dbReference>
<dbReference type="AlphaFoldDB" id="A0A7J7LD94"/>
<dbReference type="Gene3D" id="3.90.280.10">
    <property type="entry name" value="PEBP-like"/>
    <property type="match status" value="1"/>
</dbReference>
<protein>
    <recommendedName>
        <fullName evidence="4">Terminal flower 1</fullName>
    </recommendedName>
</protein>
<name>A0A7J7LD94_9MAGN</name>
<evidence type="ECO:0008006" key="4">
    <source>
        <dbReference type="Google" id="ProtNLM"/>
    </source>
</evidence>
<dbReference type="SUPFAM" id="SSF49777">
    <property type="entry name" value="PEBP-like"/>
    <property type="match status" value="1"/>
</dbReference>
<evidence type="ECO:0000313" key="2">
    <source>
        <dbReference type="EMBL" id="KAF6140597.1"/>
    </source>
</evidence>
<dbReference type="InterPro" id="IPR008914">
    <property type="entry name" value="PEBP"/>
</dbReference>
<dbReference type="Pfam" id="PF01161">
    <property type="entry name" value="PBP"/>
    <property type="match status" value="1"/>
</dbReference>
<dbReference type="EMBL" id="JACGCM010002358">
    <property type="protein sequence ID" value="KAF6140597.1"/>
    <property type="molecule type" value="Genomic_DNA"/>
</dbReference>
<dbReference type="PANTHER" id="PTHR11362">
    <property type="entry name" value="PHOSPHATIDYLETHANOLAMINE-BINDING PROTEIN"/>
    <property type="match status" value="1"/>
</dbReference>
<comment type="similarity">
    <text evidence="1">Belongs to the phosphatidylethanolamine-binding protein family.</text>
</comment>
<gene>
    <name evidence="2" type="ORF">GIB67_013890</name>
</gene>
<comment type="caution">
    <text evidence="2">The sequence shown here is derived from an EMBL/GenBank/DDBJ whole genome shotgun (WGS) entry which is preliminary data.</text>
</comment>
<dbReference type="InterPro" id="IPR035810">
    <property type="entry name" value="PEBP_euk"/>
</dbReference>
<evidence type="ECO:0000256" key="1">
    <source>
        <dbReference type="ARBA" id="ARBA00007091"/>
    </source>
</evidence>
<dbReference type="InterPro" id="IPR036610">
    <property type="entry name" value="PEBP-like_sf"/>
</dbReference>
<dbReference type="PROSITE" id="PS01220">
    <property type="entry name" value="PBP"/>
    <property type="match status" value="1"/>
</dbReference>
<organism evidence="2 3">
    <name type="scientific">Kingdonia uniflora</name>
    <dbReference type="NCBI Taxonomy" id="39325"/>
    <lineage>
        <taxon>Eukaryota</taxon>
        <taxon>Viridiplantae</taxon>
        <taxon>Streptophyta</taxon>
        <taxon>Embryophyta</taxon>
        <taxon>Tracheophyta</taxon>
        <taxon>Spermatophyta</taxon>
        <taxon>Magnoliopsida</taxon>
        <taxon>Ranunculales</taxon>
        <taxon>Circaeasteraceae</taxon>
        <taxon>Kingdonia</taxon>
    </lineage>
</organism>
<keyword evidence="3" id="KW-1185">Reference proteome</keyword>